<keyword evidence="3" id="KW-0812">Transmembrane</keyword>
<feature type="transmembrane region" description="Helical" evidence="3">
    <location>
        <begin position="123"/>
        <end position="140"/>
    </location>
</feature>
<feature type="transmembrane region" description="Helical" evidence="3">
    <location>
        <begin position="182"/>
        <end position="200"/>
    </location>
</feature>
<keyword evidence="3" id="KW-0472">Membrane</keyword>
<evidence type="ECO:0000256" key="3">
    <source>
        <dbReference type="SAM" id="Phobius"/>
    </source>
</evidence>
<feature type="transmembrane region" description="Helical" evidence="3">
    <location>
        <begin position="92"/>
        <end position="111"/>
    </location>
</feature>
<dbReference type="InterPro" id="IPR000620">
    <property type="entry name" value="EamA_dom"/>
</dbReference>
<evidence type="ECO:0000313" key="5">
    <source>
        <dbReference type="EMBL" id="OAB44336.1"/>
    </source>
</evidence>
<dbReference type="SUPFAM" id="SSF103481">
    <property type="entry name" value="Multidrug resistance efflux transporter EmrE"/>
    <property type="match status" value="1"/>
</dbReference>
<dbReference type="InterPro" id="IPR037185">
    <property type="entry name" value="EmrE-like"/>
</dbReference>
<dbReference type="OrthoDB" id="3180815at2"/>
<comment type="similarity">
    <text evidence="2">Belongs to the EamA transporter family.</text>
</comment>
<sequence length="306" mass="32971">MNLLKYSIFAILGAISYGTLSTMVKLGFKDGFTSGELIGSQYLIGWVIIAAIYLFSFNYKISWKNVGQLLLTGLMTALVGITYAVSVSELPASIAVVFLFQFTWIGVVIESIMTRTLPSKSKLVAIFLLVIGTLLAGAIFNQSLSALSMKGVLFGLLAALFFALYMVLSSKVATQEAAPKRLFFISTGAFLTISLTTNPVHLVTQLTETSLWRYGLLLGVLGVVVPFFLFAISMPKIGAGLGTILCAAELPSAMVVSVIFLGELVTPLQWSGMFLIVLGIMAPDIIKRISVTHRSGEKLLPYNSQG</sequence>
<feature type="transmembrane region" description="Helical" evidence="3">
    <location>
        <begin position="40"/>
        <end position="57"/>
    </location>
</feature>
<evidence type="ECO:0000313" key="6">
    <source>
        <dbReference type="Proteomes" id="UP000076967"/>
    </source>
</evidence>
<dbReference type="RefSeq" id="WP_068530581.1">
    <property type="nucleotide sequence ID" value="NZ_LVJH01000007.1"/>
</dbReference>
<evidence type="ECO:0000256" key="1">
    <source>
        <dbReference type="ARBA" id="ARBA00004127"/>
    </source>
</evidence>
<organism evidence="5 6">
    <name type="scientific">Paenibacillus glacialis</name>
    <dbReference type="NCBI Taxonomy" id="494026"/>
    <lineage>
        <taxon>Bacteria</taxon>
        <taxon>Bacillati</taxon>
        <taxon>Bacillota</taxon>
        <taxon>Bacilli</taxon>
        <taxon>Bacillales</taxon>
        <taxon>Paenibacillaceae</taxon>
        <taxon>Paenibacillus</taxon>
    </lineage>
</organism>
<comment type="caution">
    <text evidence="5">The sequence shown here is derived from an EMBL/GenBank/DDBJ whole genome shotgun (WGS) entry which is preliminary data.</text>
</comment>
<name>A0A162K7Y5_9BACL</name>
<evidence type="ECO:0000259" key="4">
    <source>
        <dbReference type="Pfam" id="PF00892"/>
    </source>
</evidence>
<dbReference type="Pfam" id="PF00892">
    <property type="entry name" value="EamA"/>
    <property type="match status" value="1"/>
</dbReference>
<feature type="transmembrane region" description="Helical" evidence="3">
    <location>
        <begin position="7"/>
        <end position="28"/>
    </location>
</feature>
<proteinExistence type="inferred from homology"/>
<gene>
    <name evidence="5" type="ORF">PGLA_06650</name>
</gene>
<feature type="domain" description="EamA" evidence="4">
    <location>
        <begin position="149"/>
        <end position="281"/>
    </location>
</feature>
<feature type="transmembrane region" description="Helical" evidence="3">
    <location>
        <begin position="239"/>
        <end position="262"/>
    </location>
</feature>
<feature type="transmembrane region" description="Helical" evidence="3">
    <location>
        <begin position="69"/>
        <end position="86"/>
    </location>
</feature>
<feature type="transmembrane region" description="Helical" evidence="3">
    <location>
        <begin position="152"/>
        <end position="170"/>
    </location>
</feature>
<dbReference type="AlphaFoldDB" id="A0A162K7Y5"/>
<keyword evidence="3" id="KW-1133">Transmembrane helix</keyword>
<dbReference type="PANTHER" id="PTHR22911:SF137">
    <property type="entry name" value="SOLUTE CARRIER FAMILY 35 MEMBER G2-RELATED"/>
    <property type="match status" value="1"/>
</dbReference>
<dbReference type="EMBL" id="LVJH01000007">
    <property type="protein sequence ID" value="OAB44336.1"/>
    <property type="molecule type" value="Genomic_DNA"/>
</dbReference>
<evidence type="ECO:0000256" key="2">
    <source>
        <dbReference type="ARBA" id="ARBA00007362"/>
    </source>
</evidence>
<keyword evidence="6" id="KW-1185">Reference proteome</keyword>
<feature type="transmembrane region" description="Helical" evidence="3">
    <location>
        <begin position="212"/>
        <end position="232"/>
    </location>
</feature>
<comment type="subcellular location">
    <subcellularLocation>
        <location evidence="1">Endomembrane system</location>
        <topology evidence="1">Multi-pass membrane protein</topology>
    </subcellularLocation>
</comment>
<dbReference type="PANTHER" id="PTHR22911">
    <property type="entry name" value="ACYL-MALONYL CONDENSING ENZYME-RELATED"/>
    <property type="match status" value="1"/>
</dbReference>
<accession>A0A162K7Y5</accession>
<reference evidence="5 6" key="1">
    <citation type="submission" date="2016-03" db="EMBL/GenBank/DDBJ databases">
        <title>Draft genome sequence of Paenibacillus glacialis DSM 22343.</title>
        <authorList>
            <person name="Shin S.-K."/>
            <person name="Yi H."/>
        </authorList>
    </citation>
    <scope>NUCLEOTIDE SEQUENCE [LARGE SCALE GENOMIC DNA]</scope>
    <source>
        <strain evidence="5 6">DSM 22343</strain>
    </source>
</reference>
<dbReference type="GO" id="GO:0016020">
    <property type="term" value="C:membrane"/>
    <property type="evidence" value="ECO:0007669"/>
    <property type="project" value="InterPro"/>
</dbReference>
<feature type="transmembrane region" description="Helical" evidence="3">
    <location>
        <begin position="268"/>
        <end position="286"/>
    </location>
</feature>
<dbReference type="Proteomes" id="UP000076967">
    <property type="component" value="Unassembled WGS sequence"/>
</dbReference>
<protein>
    <recommendedName>
        <fullName evidence="4">EamA domain-containing protein</fullName>
    </recommendedName>
</protein>